<dbReference type="SMART" id="SM00651">
    <property type="entry name" value="Sm"/>
    <property type="match status" value="1"/>
</dbReference>
<dbReference type="CDD" id="cd06168">
    <property type="entry name" value="LSMD1"/>
    <property type="match status" value="1"/>
</dbReference>
<dbReference type="SUPFAM" id="SSF50182">
    <property type="entry name" value="Sm-like ribonucleoproteins"/>
    <property type="match status" value="1"/>
</dbReference>
<dbReference type="Pfam" id="PF01423">
    <property type="entry name" value="LSM"/>
    <property type="match status" value="1"/>
</dbReference>
<dbReference type="InterPro" id="IPR034110">
    <property type="entry name" value="LSMD1_Sm"/>
</dbReference>
<protein>
    <recommendedName>
        <fullName evidence="3">Sm domain-containing protein</fullName>
    </recommendedName>
</protein>
<accession>A0A1B6JYY9</accession>
<dbReference type="FunFam" id="2.30.30.100:FF:000028">
    <property type="entry name" value="N-alpha-acetyltransferase 38, NatC auxiliary subunit"/>
    <property type="match status" value="1"/>
</dbReference>
<evidence type="ECO:0000259" key="3">
    <source>
        <dbReference type="PROSITE" id="PS52002"/>
    </source>
</evidence>
<dbReference type="AlphaFoldDB" id="A0A1B6JYY9"/>
<reference evidence="4" key="1">
    <citation type="submission" date="2015-11" db="EMBL/GenBank/DDBJ databases">
        <title>De novo transcriptome assembly of four potential Pierce s Disease insect vectors from Arizona vineyards.</title>
        <authorList>
            <person name="Tassone E.E."/>
        </authorList>
    </citation>
    <scope>NUCLEOTIDE SEQUENCE</scope>
</reference>
<dbReference type="InterPro" id="IPR050914">
    <property type="entry name" value="snRNP_SmB/NAA38-like"/>
</dbReference>
<name>A0A1B6JYY9_9HEMI</name>
<dbReference type="EMBL" id="GECU01003316">
    <property type="protein sequence ID" value="JAT04391.1"/>
    <property type="molecule type" value="Transcribed_RNA"/>
</dbReference>
<feature type="domain" description="Sm" evidence="3">
    <location>
        <begin position="37"/>
        <end position="115"/>
    </location>
</feature>
<dbReference type="GO" id="GO:0031417">
    <property type="term" value="C:NatC complex"/>
    <property type="evidence" value="ECO:0007669"/>
    <property type="project" value="InterPro"/>
</dbReference>
<dbReference type="InterPro" id="IPR010920">
    <property type="entry name" value="LSM_dom_sf"/>
</dbReference>
<feature type="compositionally biased region" description="Basic and acidic residues" evidence="2">
    <location>
        <begin position="1"/>
        <end position="13"/>
    </location>
</feature>
<sequence length="121" mass="13631">MHTKSTESAKENGHLSSYKSKNESDYAPVRDPQQIAASKSKLQSWINKHMKIEMTDGRVLIGMFLCTDRDGNVILGSCSEYLNPEVCGFSDEPRLLGLVMVPGRHIVTIHFDYQTQEKDVT</sequence>
<gene>
    <name evidence="4" type="ORF">g.10452</name>
</gene>
<organism evidence="4">
    <name type="scientific">Homalodisca liturata</name>
    <dbReference type="NCBI Taxonomy" id="320908"/>
    <lineage>
        <taxon>Eukaryota</taxon>
        <taxon>Metazoa</taxon>
        <taxon>Ecdysozoa</taxon>
        <taxon>Arthropoda</taxon>
        <taxon>Hexapoda</taxon>
        <taxon>Insecta</taxon>
        <taxon>Pterygota</taxon>
        <taxon>Neoptera</taxon>
        <taxon>Paraneoptera</taxon>
        <taxon>Hemiptera</taxon>
        <taxon>Auchenorrhyncha</taxon>
        <taxon>Membracoidea</taxon>
        <taxon>Cicadellidae</taxon>
        <taxon>Cicadellinae</taxon>
        <taxon>Proconiini</taxon>
        <taxon>Homalodisca</taxon>
    </lineage>
</organism>
<evidence type="ECO:0000256" key="1">
    <source>
        <dbReference type="ARBA" id="ARBA00006850"/>
    </source>
</evidence>
<proteinExistence type="inferred from homology"/>
<dbReference type="PANTHER" id="PTHR10701">
    <property type="entry name" value="SMALL NUCLEAR RIBONUCLEOPROTEIN-ASSOCIATED PROTEIN B AND N"/>
    <property type="match status" value="1"/>
</dbReference>
<dbReference type="Gene3D" id="2.30.30.100">
    <property type="match status" value="1"/>
</dbReference>
<dbReference type="InterPro" id="IPR047575">
    <property type="entry name" value="Sm"/>
</dbReference>
<dbReference type="InterPro" id="IPR001163">
    <property type="entry name" value="Sm_dom_euk/arc"/>
</dbReference>
<feature type="region of interest" description="Disordered" evidence="2">
    <location>
        <begin position="1"/>
        <end position="32"/>
    </location>
</feature>
<comment type="similarity">
    <text evidence="1">Belongs to the snRNP Sm proteins family.</text>
</comment>
<evidence type="ECO:0000256" key="2">
    <source>
        <dbReference type="SAM" id="MobiDB-lite"/>
    </source>
</evidence>
<dbReference type="PROSITE" id="PS52002">
    <property type="entry name" value="SM"/>
    <property type="match status" value="1"/>
</dbReference>
<dbReference type="GO" id="GO:0003723">
    <property type="term" value="F:RNA binding"/>
    <property type="evidence" value="ECO:0007669"/>
    <property type="project" value="InterPro"/>
</dbReference>
<dbReference type="PANTHER" id="PTHR10701:SF5">
    <property type="entry name" value="N-ALPHA-ACETYLTRANSFERASE 38, NATC AUXILIARY SUBUNIT"/>
    <property type="match status" value="1"/>
</dbReference>
<evidence type="ECO:0000313" key="4">
    <source>
        <dbReference type="EMBL" id="JAT04391.1"/>
    </source>
</evidence>